<evidence type="ECO:0000256" key="1">
    <source>
        <dbReference type="SAM" id="Phobius"/>
    </source>
</evidence>
<dbReference type="Proteomes" id="UP000219439">
    <property type="component" value="Unassembled WGS sequence"/>
</dbReference>
<dbReference type="AlphaFoldDB" id="A0A285N913"/>
<feature type="transmembrane region" description="Helical" evidence="1">
    <location>
        <begin position="244"/>
        <end position="266"/>
    </location>
</feature>
<feature type="transmembrane region" description="Helical" evidence="1">
    <location>
        <begin position="57"/>
        <end position="90"/>
    </location>
</feature>
<proteinExistence type="predicted"/>
<keyword evidence="1" id="KW-1133">Transmembrane helix</keyword>
<protein>
    <submittedName>
        <fullName evidence="2">Uncharacterized protein</fullName>
    </submittedName>
</protein>
<name>A0A285N913_9HYPH</name>
<evidence type="ECO:0000313" key="2">
    <source>
        <dbReference type="EMBL" id="SNZ05403.1"/>
    </source>
</evidence>
<accession>A0A285N913</accession>
<organism evidence="2 3">
    <name type="scientific">Cohaesibacter gelatinilyticus</name>
    <dbReference type="NCBI Taxonomy" id="372072"/>
    <lineage>
        <taxon>Bacteria</taxon>
        <taxon>Pseudomonadati</taxon>
        <taxon>Pseudomonadota</taxon>
        <taxon>Alphaproteobacteria</taxon>
        <taxon>Hyphomicrobiales</taxon>
        <taxon>Cohaesibacteraceae</taxon>
    </lineage>
</organism>
<dbReference type="RefSeq" id="WP_141401142.1">
    <property type="nucleotide sequence ID" value="NZ_OBEL01000001.1"/>
</dbReference>
<evidence type="ECO:0000313" key="3">
    <source>
        <dbReference type="Proteomes" id="UP000219439"/>
    </source>
</evidence>
<feature type="transmembrane region" description="Helical" evidence="1">
    <location>
        <begin position="12"/>
        <end position="31"/>
    </location>
</feature>
<keyword evidence="1" id="KW-0812">Transmembrane</keyword>
<gene>
    <name evidence="2" type="ORF">SAMN06265368_0110</name>
</gene>
<dbReference type="EMBL" id="OBEL01000001">
    <property type="protein sequence ID" value="SNZ05403.1"/>
    <property type="molecule type" value="Genomic_DNA"/>
</dbReference>
<keyword evidence="1" id="KW-0472">Membrane</keyword>
<feature type="transmembrane region" description="Helical" evidence="1">
    <location>
        <begin position="96"/>
        <end position="118"/>
    </location>
</feature>
<reference evidence="2 3" key="1">
    <citation type="submission" date="2017-09" db="EMBL/GenBank/DDBJ databases">
        <authorList>
            <person name="Ehlers B."/>
            <person name="Leendertz F.H."/>
        </authorList>
    </citation>
    <scope>NUCLEOTIDE SEQUENCE [LARGE SCALE GENOMIC DNA]</scope>
    <source>
        <strain evidence="2 3">DSM 18289</strain>
    </source>
</reference>
<sequence length="389" mass="44210">MAGIIPALVQTLGYGLLVLSVVVPLSSRFFFKKKAGDREHGPKSVSMGPNYWWRANYALVILPCLLVICFHILCILTIGVDGLSVLAIWLQTSYLTWLALVVAIVMIIFSTILTLDFLKVHYVVKWGSEVSYLFLGQDLDNNSLFLRAGVSSHDPLVMTNSIYDQNKWFFDRLSDLEERTVIRYGHRQQDLLGLDELTAKQTIMFLFVQAFLIATVSMIALFAIGTYLELRLSIPAAESALMTAILWLKSGYTIEIVGVILTLLLLSGALIRATTHVQEQLRERLAHRVIEKLPARLQMGDDVLGEITDHSVEQASTRTRERAKRSHCNLLVKFTRIYDVAIYLRVSIPDSLESRRWLKKLDVAMPYNQLFVLRDDFTIWPKDLAEPQH</sequence>
<keyword evidence="3" id="KW-1185">Reference proteome</keyword>
<feature type="transmembrane region" description="Helical" evidence="1">
    <location>
        <begin position="203"/>
        <end position="224"/>
    </location>
</feature>